<gene>
    <name evidence="1" type="ORF">BPA01_22020</name>
</gene>
<name>A0A4Y3PDW1_BREPA</name>
<dbReference type="RefSeq" id="WP_141254154.1">
    <property type="nucleotide sequence ID" value="NZ_BJMH01000008.1"/>
</dbReference>
<evidence type="ECO:0000313" key="1">
    <source>
        <dbReference type="EMBL" id="GEB32622.1"/>
    </source>
</evidence>
<reference evidence="1 2" key="1">
    <citation type="submission" date="2019-06" db="EMBL/GenBank/DDBJ databases">
        <title>Whole genome shotgun sequence of Brevibacillus parabrevis NBRC 12334.</title>
        <authorList>
            <person name="Hosoyama A."/>
            <person name="Uohara A."/>
            <person name="Ohji S."/>
            <person name="Ichikawa N."/>
        </authorList>
    </citation>
    <scope>NUCLEOTIDE SEQUENCE [LARGE SCALE GENOMIC DNA]</scope>
    <source>
        <strain evidence="1 2">NBRC 12334</strain>
    </source>
</reference>
<organism evidence="1 2">
    <name type="scientific">Brevibacillus parabrevis</name>
    <dbReference type="NCBI Taxonomy" id="54914"/>
    <lineage>
        <taxon>Bacteria</taxon>
        <taxon>Bacillati</taxon>
        <taxon>Bacillota</taxon>
        <taxon>Bacilli</taxon>
        <taxon>Bacillales</taxon>
        <taxon>Paenibacillaceae</taxon>
        <taxon>Brevibacillus</taxon>
    </lineage>
</organism>
<dbReference type="EMBL" id="BJMH01000008">
    <property type="protein sequence ID" value="GEB32622.1"/>
    <property type="molecule type" value="Genomic_DNA"/>
</dbReference>
<protein>
    <submittedName>
        <fullName evidence="1">Uncharacterized protein</fullName>
    </submittedName>
</protein>
<dbReference type="GeneID" id="87611459"/>
<dbReference type="Gene3D" id="1.10.10.10">
    <property type="entry name" value="Winged helix-like DNA-binding domain superfamily/Winged helix DNA-binding domain"/>
    <property type="match status" value="1"/>
</dbReference>
<accession>A0A4Y3PDW1</accession>
<evidence type="ECO:0000313" key="2">
    <source>
        <dbReference type="Proteomes" id="UP000316882"/>
    </source>
</evidence>
<dbReference type="AlphaFoldDB" id="A0A4Y3PDW1"/>
<keyword evidence="2" id="KW-1185">Reference proteome</keyword>
<dbReference type="Proteomes" id="UP000316882">
    <property type="component" value="Unassembled WGS sequence"/>
</dbReference>
<comment type="caution">
    <text evidence="1">The sequence shown here is derived from an EMBL/GenBank/DDBJ whole genome shotgun (WGS) entry which is preliminary data.</text>
</comment>
<sequence>MGELPKISESEPENMKEIWKRSPITAEQIAIYLSDSSEWSDQAVR</sequence>
<proteinExistence type="predicted"/>
<dbReference type="InterPro" id="IPR036388">
    <property type="entry name" value="WH-like_DNA-bd_sf"/>
</dbReference>